<dbReference type="InterPro" id="IPR017853">
    <property type="entry name" value="GH"/>
</dbReference>
<organism evidence="10 11">
    <name type="scientific">Capnocytophaga ochracea F0287</name>
    <dbReference type="NCBI Taxonomy" id="873517"/>
    <lineage>
        <taxon>Bacteria</taxon>
        <taxon>Pseudomonadati</taxon>
        <taxon>Bacteroidota</taxon>
        <taxon>Flavobacteriia</taxon>
        <taxon>Flavobacteriales</taxon>
        <taxon>Flavobacteriaceae</taxon>
        <taxon>Capnocytophaga</taxon>
    </lineage>
</organism>
<dbReference type="eggNOG" id="COG3525">
    <property type="taxonomic scope" value="Bacteria"/>
</dbReference>
<dbReference type="PRINTS" id="PR00738">
    <property type="entry name" value="GLHYDRLASE20"/>
</dbReference>
<dbReference type="InterPro" id="IPR029018">
    <property type="entry name" value="Hex-like_dom2"/>
</dbReference>
<dbReference type="EMBL" id="AEOH01000053">
    <property type="protein sequence ID" value="EFS96386.1"/>
    <property type="molecule type" value="Genomic_DNA"/>
</dbReference>
<evidence type="ECO:0000313" key="10">
    <source>
        <dbReference type="EMBL" id="EFS96386.1"/>
    </source>
</evidence>
<evidence type="ECO:0000313" key="11">
    <source>
        <dbReference type="Proteomes" id="UP000005391"/>
    </source>
</evidence>
<dbReference type="Pfam" id="PF02838">
    <property type="entry name" value="Glyco_hydro_20b"/>
    <property type="match status" value="1"/>
</dbReference>
<dbReference type="GO" id="GO:0004563">
    <property type="term" value="F:beta-N-acetylhexosaminidase activity"/>
    <property type="evidence" value="ECO:0007669"/>
    <property type="project" value="UniProtKB-EC"/>
</dbReference>
<dbReference type="Gene3D" id="3.30.379.10">
    <property type="entry name" value="Chitobiase/beta-hexosaminidase domain 2-like"/>
    <property type="match status" value="1"/>
</dbReference>
<dbReference type="InterPro" id="IPR015882">
    <property type="entry name" value="HEX_bac_N"/>
</dbReference>
<keyword evidence="5 10" id="KW-0326">Glycosidase</keyword>
<evidence type="ECO:0000256" key="4">
    <source>
        <dbReference type="ARBA" id="ARBA00022801"/>
    </source>
</evidence>
<evidence type="ECO:0000256" key="2">
    <source>
        <dbReference type="ARBA" id="ARBA00006285"/>
    </source>
</evidence>
<keyword evidence="4 10" id="KW-0378">Hydrolase</keyword>
<dbReference type="Gene3D" id="3.20.20.80">
    <property type="entry name" value="Glycosidases"/>
    <property type="match status" value="1"/>
</dbReference>
<gene>
    <name evidence="10" type="primary">nagZ5</name>
    <name evidence="10" type="ORF">HMPREF1977_2302</name>
</gene>
<evidence type="ECO:0000256" key="7">
    <source>
        <dbReference type="SAM" id="Phobius"/>
    </source>
</evidence>
<name>E4MV92_CAPOC</name>
<dbReference type="GO" id="GO:0005975">
    <property type="term" value="P:carbohydrate metabolic process"/>
    <property type="evidence" value="ECO:0007669"/>
    <property type="project" value="InterPro"/>
</dbReference>
<feature type="domain" description="Glycoside hydrolase family 20 catalytic" evidence="8">
    <location>
        <begin position="123"/>
        <end position="227"/>
    </location>
</feature>
<dbReference type="InterPro" id="IPR015883">
    <property type="entry name" value="Glyco_hydro_20_cat"/>
</dbReference>
<feature type="active site" description="Proton donor" evidence="6">
    <location>
        <position position="262"/>
    </location>
</feature>
<feature type="domain" description="Beta-hexosaminidase bacterial type N-terminal" evidence="9">
    <location>
        <begin position="66"/>
        <end position="119"/>
    </location>
</feature>
<keyword evidence="7" id="KW-1133">Transmembrane helix</keyword>
<dbReference type="AlphaFoldDB" id="E4MV92"/>
<dbReference type="Proteomes" id="UP000005391">
    <property type="component" value="Unassembled WGS sequence"/>
</dbReference>
<keyword evidence="7" id="KW-0812">Transmembrane</keyword>
<comment type="similarity">
    <text evidence="2">Belongs to the glycosyl hydrolase 20 family.</text>
</comment>
<comment type="caution">
    <text evidence="10">The sequence shown here is derived from an EMBL/GenBank/DDBJ whole genome shotgun (WGS) entry which is preliminary data.</text>
</comment>
<evidence type="ECO:0000259" key="8">
    <source>
        <dbReference type="Pfam" id="PF00728"/>
    </source>
</evidence>
<dbReference type="SUPFAM" id="SSF51445">
    <property type="entry name" value="(Trans)glycosidases"/>
    <property type="match status" value="1"/>
</dbReference>
<accession>E4MV92</accession>
<proteinExistence type="inferred from homology"/>
<evidence type="ECO:0000259" key="9">
    <source>
        <dbReference type="Pfam" id="PF02838"/>
    </source>
</evidence>
<dbReference type="EC" id="3.2.1.52" evidence="3"/>
<dbReference type="Pfam" id="PF00728">
    <property type="entry name" value="Glyco_hydro_20"/>
    <property type="match status" value="1"/>
</dbReference>
<comment type="catalytic activity">
    <reaction evidence="1">
        <text>Hydrolysis of terminal non-reducing N-acetyl-D-hexosamine residues in N-acetyl-beta-D-hexosaminides.</text>
        <dbReference type="EC" id="3.2.1.52"/>
    </reaction>
</comment>
<evidence type="ECO:0000256" key="5">
    <source>
        <dbReference type="ARBA" id="ARBA00023295"/>
    </source>
</evidence>
<dbReference type="GO" id="GO:0016020">
    <property type="term" value="C:membrane"/>
    <property type="evidence" value="ECO:0007669"/>
    <property type="project" value="TreeGrafter"/>
</dbReference>
<dbReference type="HOGENOM" id="CLU_013588_0_0_10"/>
<evidence type="ECO:0000256" key="6">
    <source>
        <dbReference type="PIRSR" id="PIRSR625705-1"/>
    </source>
</evidence>
<dbReference type="SUPFAM" id="SSF55545">
    <property type="entry name" value="beta-N-acetylhexosaminidase-like domain"/>
    <property type="match status" value="1"/>
</dbReference>
<dbReference type="PANTHER" id="PTHR22600:SF57">
    <property type="entry name" value="BETA-N-ACETYLHEXOSAMINIDASE"/>
    <property type="match status" value="1"/>
</dbReference>
<evidence type="ECO:0000256" key="3">
    <source>
        <dbReference type="ARBA" id="ARBA00012663"/>
    </source>
</evidence>
<dbReference type="InterPro" id="IPR025705">
    <property type="entry name" value="Beta_hexosaminidase_sua/sub"/>
</dbReference>
<reference evidence="10 11" key="1">
    <citation type="submission" date="2010-10" db="EMBL/GenBank/DDBJ databases">
        <authorList>
            <person name="Muzny D."/>
            <person name="Qin X."/>
            <person name="Deng J."/>
            <person name="Jiang H."/>
            <person name="Liu Y."/>
            <person name="Qu J."/>
            <person name="Song X.-Z."/>
            <person name="Zhang L."/>
            <person name="Thornton R."/>
            <person name="Coyle M."/>
            <person name="Francisco L."/>
            <person name="Jackson L."/>
            <person name="Javaid M."/>
            <person name="Korchina V."/>
            <person name="Kovar C."/>
            <person name="Mata R."/>
            <person name="Mathew T."/>
            <person name="Ngo R."/>
            <person name="Nguyen L."/>
            <person name="Nguyen N."/>
            <person name="Okwuonu G."/>
            <person name="Ongeri F."/>
            <person name="Pham C."/>
            <person name="Simmons D."/>
            <person name="Wilczek-Boney K."/>
            <person name="Hale W."/>
            <person name="Jakkamsetti A."/>
            <person name="Pham P."/>
            <person name="Ruth R."/>
            <person name="San Lucas F."/>
            <person name="Warren J."/>
            <person name="Zhang J."/>
            <person name="Zhao Z."/>
            <person name="Zhou C."/>
            <person name="Zhu D."/>
            <person name="Lee S."/>
            <person name="Bess C."/>
            <person name="Blankenburg K."/>
            <person name="Forbes L."/>
            <person name="Fu Q."/>
            <person name="Gubbala S."/>
            <person name="Hirani K."/>
            <person name="Jayaseelan J.C."/>
            <person name="Lara F."/>
            <person name="Munidasa M."/>
            <person name="Palculict T."/>
            <person name="Patil S."/>
            <person name="Pu L.-L."/>
            <person name="Saada N."/>
            <person name="Tang L."/>
            <person name="Weissenberger G."/>
            <person name="Zhu Y."/>
            <person name="Hemphill L."/>
            <person name="Shang Y."/>
            <person name="Youmans B."/>
            <person name="Ayvaz T."/>
            <person name="Ross M."/>
            <person name="Santibanez J."/>
            <person name="Aqrawi P."/>
            <person name="Gross S."/>
            <person name="Joshi V."/>
            <person name="Fowler G."/>
            <person name="Nazareth L."/>
            <person name="Reid J."/>
            <person name="Worley K."/>
            <person name="Petrosino J."/>
            <person name="Highlander S."/>
            <person name="Gibbs R."/>
        </authorList>
    </citation>
    <scope>NUCLEOTIDE SEQUENCE [LARGE SCALE GENOMIC DNA]</scope>
    <source>
        <strain evidence="10 11">F0287</strain>
    </source>
</reference>
<evidence type="ECO:0000256" key="1">
    <source>
        <dbReference type="ARBA" id="ARBA00001231"/>
    </source>
</evidence>
<protein>
    <recommendedName>
        <fullName evidence="3">beta-N-acetylhexosaminidase</fullName>
        <ecNumber evidence="3">3.2.1.52</ecNumber>
    </recommendedName>
</protein>
<dbReference type="GO" id="GO:0030203">
    <property type="term" value="P:glycosaminoglycan metabolic process"/>
    <property type="evidence" value="ECO:0007669"/>
    <property type="project" value="TreeGrafter"/>
</dbReference>
<keyword evidence="7" id="KW-0472">Membrane</keyword>
<feature type="transmembrane region" description="Helical" evidence="7">
    <location>
        <begin position="7"/>
        <end position="26"/>
    </location>
</feature>
<dbReference type="PANTHER" id="PTHR22600">
    <property type="entry name" value="BETA-HEXOSAMINIDASE"/>
    <property type="match status" value="1"/>
</dbReference>
<sequence>MLNSIKFYIFLIYFGCICPCVLYAGIDHLLPAPQQVIANGQRYKVASAETRPIIIVEMVADLPEIPINKEEGYLLEVTKNCILIRAISGKGVYWAKQTLKQLLVTKGNKAYYEGCKIIDYPAFRVRGFMQDVGRTFMSLEELKREVSLLSQYKINVFHWHLTENQGWCLQSLRYPELNSPSTYERMPAQYYTLQEAKELVAFCKKHNVLLIPEIDMPGHSRAFEKAFGVAMQSEKGIAILKELLDEVVDNFDVPYIHIGTDEVVFSNPQFVPEMVSYLRNKGKKVISWNPGWQYKAGEIDMTQLWSYRGKAQKGIPAIDSKFHYINHFDAFADLVALYNSRILNVAQGDDEHVGAIIGLWNDRYIKGERNILIQNNFYPAMLALAERSWKGGGSEYFDGKGTMLPTDTNDPIFKQFADFERRMYWHKTHHFTAEPFAYVPQTKVVWRITDAFPNNGNLSLSFPPEKALKESYSYEEKTYHTHKAIGAGIYLRHTWGDLVPAFYKNPQPNHTAYAYTYVYSPKEQSVGLWVSFQDYSRSEKDLPPPQGKWDYKESKIWLNNTELSPPIWESTHRELSNEIPLTNENFQVRPPLQVRLNKGWNKVLLKLPVGAFSTPEVRLVKWQFTCVFVTPDGKDAVKNLIYADTQR</sequence>